<reference evidence="1" key="1">
    <citation type="journal article" date="2021" name="PeerJ">
        <title>Extensive microbial diversity within the chicken gut microbiome revealed by metagenomics and culture.</title>
        <authorList>
            <person name="Gilroy R."/>
            <person name="Ravi A."/>
            <person name="Getino M."/>
            <person name="Pursley I."/>
            <person name="Horton D.L."/>
            <person name="Alikhan N.F."/>
            <person name="Baker D."/>
            <person name="Gharbi K."/>
            <person name="Hall N."/>
            <person name="Watson M."/>
            <person name="Adriaenssens E.M."/>
            <person name="Foster-Nyarko E."/>
            <person name="Jarju S."/>
            <person name="Secka A."/>
            <person name="Antonio M."/>
            <person name="Oren A."/>
            <person name="Chaudhuri R.R."/>
            <person name="La Ragione R."/>
            <person name="Hildebrand F."/>
            <person name="Pallen M.J."/>
        </authorList>
    </citation>
    <scope>NUCLEOTIDE SEQUENCE</scope>
    <source>
        <strain evidence="1">CHK171-505</strain>
    </source>
</reference>
<comment type="caution">
    <text evidence="1">The sequence shown here is derived from an EMBL/GenBank/DDBJ whole genome shotgun (WGS) entry which is preliminary data.</text>
</comment>
<reference evidence="1" key="2">
    <citation type="submission" date="2021-04" db="EMBL/GenBank/DDBJ databases">
        <authorList>
            <person name="Gilroy R."/>
        </authorList>
    </citation>
    <scope>NUCLEOTIDE SEQUENCE</scope>
    <source>
        <strain evidence="1">CHK171-505</strain>
    </source>
</reference>
<organism evidence="1 2">
    <name type="scientific">Candidatus Jeotgalibaca merdavium</name>
    <dbReference type="NCBI Taxonomy" id="2838627"/>
    <lineage>
        <taxon>Bacteria</taxon>
        <taxon>Bacillati</taxon>
        <taxon>Bacillota</taxon>
        <taxon>Bacilli</taxon>
        <taxon>Lactobacillales</taxon>
        <taxon>Carnobacteriaceae</taxon>
        <taxon>Jeotgalibaca</taxon>
    </lineage>
</organism>
<evidence type="ECO:0000313" key="1">
    <source>
        <dbReference type="EMBL" id="HJA90864.1"/>
    </source>
</evidence>
<dbReference type="AlphaFoldDB" id="A0A9D2I2X4"/>
<evidence type="ECO:0000313" key="2">
    <source>
        <dbReference type="Proteomes" id="UP000886856"/>
    </source>
</evidence>
<proteinExistence type="predicted"/>
<name>A0A9D2I2X4_9LACT</name>
<sequence>MKSLKDIVTHENIEFISPWPGGARFKWYCEDLEFFVIATDFGGKDHVSVSHSDTNIAPTISQMLQLKNIFFFDYELTDFNMKKDDDEQLLLSNCYHIHRDQKEFIFTFNFKNFKFKE</sequence>
<dbReference type="EMBL" id="DWYW01000200">
    <property type="protein sequence ID" value="HJA90864.1"/>
    <property type="molecule type" value="Genomic_DNA"/>
</dbReference>
<protein>
    <submittedName>
        <fullName evidence="1">Uncharacterized protein</fullName>
    </submittedName>
</protein>
<accession>A0A9D2I2X4</accession>
<dbReference type="Proteomes" id="UP000886856">
    <property type="component" value="Unassembled WGS sequence"/>
</dbReference>
<gene>
    <name evidence="1" type="ORF">H9948_08760</name>
</gene>